<dbReference type="EMBL" id="CP044205">
    <property type="protein sequence ID" value="QFY41625.1"/>
    <property type="molecule type" value="Genomic_DNA"/>
</dbReference>
<dbReference type="InParanoid" id="A0A5Q0BCN4"/>
<dbReference type="KEGG" id="mmob:F6R98_02455"/>
<proteinExistence type="inferred from homology"/>
<evidence type="ECO:0000256" key="2">
    <source>
        <dbReference type="ARBA" id="ARBA00022801"/>
    </source>
</evidence>
<dbReference type="RefSeq" id="WP_153247609.1">
    <property type="nucleotide sequence ID" value="NZ_CP044205.1"/>
</dbReference>
<feature type="domain" description="Phospholipase/carboxylesterase/thioesterase" evidence="3">
    <location>
        <begin position="11"/>
        <end position="214"/>
    </location>
</feature>
<name>A0A5Q0BCN4_9GAMM</name>
<accession>A0A5Q0BCN4</accession>
<dbReference type="InterPro" id="IPR029058">
    <property type="entry name" value="AB_hydrolase_fold"/>
</dbReference>
<gene>
    <name evidence="4" type="ORF">F6R98_02455</name>
</gene>
<dbReference type="PANTHER" id="PTHR10655">
    <property type="entry name" value="LYSOPHOSPHOLIPASE-RELATED"/>
    <property type="match status" value="1"/>
</dbReference>
<organism evidence="4 5">
    <name type="scientific">Candidatus Methylospira mobilis</name>
    <dbReference type="NCBI Taxonomy" id="1808979"/>
    <lineage>
        <taxon>Bacteria</taxon>
        <taxon>Pseudomonadati</taxon>
        <taxon>Pseudomonadota</taxon>
        <taxon>Gammaproteobacteria</taxon>
        <taxon>Methylococcales</taxon>
        <taxon>Methylococcaceae</taxon>
        <taxon>Candidatus Methylospira</taxon>
    </lineage>
</organism>
<reference evidence="4 5" key="1">
    <citation type="submission" date="2019-09" db="EMBL/GenBank/DDBJ databases">
        <title>Ecophysiology of the spiral-shaped methanotroph Methylospira mobilis as revealed by the complete genome sequence.</title>
        <authorList>
            <person name="Oshkin I.Y."/>
            <person name="Dedysh S.N."/>
            <person name="Miroshnikov K."/>
            <person name="Danilova O.V."/>
            <person name="Hakobyan A."/>
            <person name="Liesack W."/>
        </authorList>
    </citation>
    <scope>NUCLEOTIDE SEQUENCE [LARGE SCALE GENOMIC DNA]</scope>
    <source>
        <strain evidence="4 5">Shm1</strain>
    </source>
</reference>
<evidence type="ECO:0000313" key="5">
    <source>
        <dbReference type="Proteomes" id="UP000325755"/>
    </source>
</evidence>
<evidence type="ECO:0000259" key="3">
    <source>
        <dbReference type="Pfam" id="PF02230"/>
    </source>
</evidence>
<dbReference type="SUPFAM" id="SSF53474">
    <property type="entry name" value="alpha/beta-Hydrolases"/>
    <property type="match status" value="1"/>
</dbReference>
<protein>
    <submittedName>
        <fullName evidence="4">Carboxylesterase</fullName>
    </submittedName>
</protein>
<dbReference type="PANTHER" id="PTHR10655:SF17">
    <property type="entry name" value="LYSOPHOSPHOLIPASE-LIKE PROTEIN 1"/>
    <property type="match status" value="1"/>
</dbReference>
<dbReference type="Proteomes" id="UP000325755">
    <property type="component" value="Chromosome"/>
</dbReference>
<keyword evidence="5" id="KW-1185">Reference proteome</keyword>
<dbReference type="InterPro" id="IPR050565">
    <property type="entry name" value="LYPA1-2/EST-like"/>
</dbReference>
<dbReference type="GO" id="GO:0016787">
    <property type="term" value="F:hydrolase activity"/>
    <property type="evidence" value="ECO:0007669"/>
    <property type="project" value="UniProtKB-KW"/>
</dbReference>
<evidence type="ECO:0000313" key="4">
    <source>
        <dbReference type="EMBL" id="QFY41625.1"/>
    </source>
</evidence>
<dbReference type="InterPro" id="IPR003140">
    <property type="entry name" value="PLipase/COase/thioEstase"/>
</dbReference>
<evidence type="ECO:0000256" key="1">
    <source>
        <dbReference type="ARBA" id="ARBA00006499"/>
    </source>
</evidence>
<keyword evidence="2" id="KW-0378">Hydrolase</keyword>
<dbReference type="Gene3D" id="3.40.50.1820">
    <property type="entry name" value="alpha/beta hydrolase"/>
    <property type="match status" value="1"/>
</dbReference>
<dbReference type="AlphaFoldDB" id="A0A5Q0BCN4"/>
<dbReference type="OrthoDB" id="9801763at2"/>
<dbReference type="Pfam" id="PF02230">
    <property type="entry name" value="Abhydrolase_2"/>
    <property type="match status" value="1"/>
</dbReference>
<comment type="similarity">
    <text evidence="1">Belongs to the AB hydrolase superfamily. AB hydrolase 2 family.</text>
</comment>
<sequence length="220" mass="23856">MTDKLLPCIEIEPKTPATASVIWLHGLGADGHDFEPVAKQLALPSDYAVRFIFPHAPRQPVTINGGYVMPAWYDIVAMDIDGARDPVGIGKSVDAIGRFVARERARGIAANLIILAGFSQGGVIALETAFASAEPLGGVMVLSSYLSDPDAVPVSPTRLPVFIAHGTDDTVVPYRLGIAARKKLTEQGYDVDWHEYAMQHSVCAHEIGDIRQWLLELLEE</sequence>